<dbReference type="Proteomes" id="UP001589607">
    <property type="component" value="Unassembled WGS sequence"/>
</dbReference>
<keyword evidence="2" id="KW-1185">Reference proteome</keyword>
<dbReference type="EMBL" id="JBHMEY010000018">
    <property type="protein sequence ID" value="MFB9096604.1"/>
    <property type="molecule type" value="Genomic_DNA"/>
</dbReference>
<sequence>MGTVQIALSEKSIQKVVKKAIDNFHVTKSGASNGRFRASYNLGVKLHGGTVDLQNNPDEIKISELDVVYDPLNVKLEIDIPEMCVGGFCIIPSPFGGCWLRAPKICIFSANPDISIPINLDGLIESEISGGFKHEIKFFDNPANAGMNEYQAHANNVADKWQLFLKVNWLDFDLIDISDTVGNILDKIIDNFIDGIFGGLPGWAKSILSWILHGISDIIRGILDIVDDIDEWFSDLLGVSFGIFDFILTEVANYFLKKAPLYQLPTPYPIMPGNPPVLLPIKQLGVDIDATEMILNIEV</sequence>
<gene>
    <name evidence="1" type="ORF">ACFFVF_08770</name>
</gene>
<evidence type="ECO:0000313" key="2">
    <source>
        <dbReference type="Proteomes" id="UP001589607"/>
    </source>
</evidence>
<dbReference type="RefSeq" id="WP_236455791.1">
    <property type="nucleotide sequence ID" value="NZ_CBCSGE010000002.1"/>
</dbReference>
<organism evidence="1 2">
    <name type="scientific">Flavobacterium jumunjinense</name>
    <dbReference type="NCBI Taxonomy" id="998845"/>
    <lineage>
        <taxon>Bacteria</taxon>
        <taxon>Pseudomonadati</taxon>
        <taxon>Bacteroidota</taxon>
        <taxon>Flavobacteriia</taxon>
        <taxon>Flavobacteriales</taxon>
        <taxon>Flavobacteriaceae</taxon>
        <taxon>Flavobacterium</taxon>
    </lineage>
</organism>
<evidence type="ECO:0000313" key="1">
    <source>
        <dbReference type="EMBL" id="MFB9096604.1"/>
    </source>
</evidence>
<reference evidence="1 2" key="1">
    <citation type="submission" date="2024-09" db="EMBL/GenBank/DDBJ databases">
        <authorList>
            <person name="Sun Q."/>
            <person name="Mori K."/>
        </authorList>
    </citation>
    <scope>NUCLEOTIDE SEQUENCE [LARGE SCALE GENOMIC DNA]</scope>
    <source>
        <strain evidence="1 2">CECT 7955</strain>
    </source>
</reference>
<name>A0ABV5GMJ6_9FLAO</name>
<accession>A0ABV5GMJ6</accession>
<comment type="caution">
    <text evidence="1">The sequence shown here is derived from an EMBL/GenBank/DDBJ whole genome shotgun (WGS) entry which is preliminary data.</text>
</comment>
<protein>
    <submittedName>
        <fullName evidence="1">Uncharacterized protein</fullName>
    </submittedName>
</protein>
<proteinExistence type="predicted"/>